<comment type="caution">
    <text evidence="2">The sequence shown here is derived from an EMBL/GenBank/DDBJ whole genome shotgun (WGS) entry which is preliminary data.</text>
</comment>
<evidence type="ECO:0000313" key="3">
    <source>
        <dbReference type="Proteomes" id="UP001054945"/>
    </source>
</evidence>
<protein>
    <submittedName>
        <fullName evidence="2">Uncharacterized protein</fullName>
    </submittedName>
</protein>
<proteinExistence type="predicted"/>
<organism evidence="2 3">
    <name type="scientific">Caerostris extrusa</name>
    <name type="common">Bark spider</name>
    <name type="synonym">Caerostris bankana</name>
    <dbReference type="NCBI Taxonomy" id="172846"/>
    <lineage>
        <taxon>Eukaryota</taxon>
        <taxon>Metazoa</taxon>
        <taxon>Ecdysozoa</taxon>
        <taxon>Arthropoda</taxon>
        <taxon>Chelicerata</taxon>
        <taxon>Arachnida</taxon>
        <taxon>Araneae</taxon>
        <taxon>Araneomorphae</taxon>
        <taxon>Entelegynae</taxon>
        <taxon>Araneoidea</taxon>
        <taxon>Araneidae</taxon>
        <taxon>Caerostris</taxon>
    </lineage>
</organism>
<keyword evidence="1" id="KW-1133">Transmembrane helix</keyword>
<reference evidence="2 3" key="1">
    <citation type="submission" date="2021-06" db="EMBL/GenBank/DDBJ databases">
        <title>Caerostris extrusa draft genome.</title>
        <authorList>
            <person name="Kono N."/>
            <person name="Arakawa K."/>
        </authorList>
    </citation>
    <scope>NUCLEOTIDE SEQUENCE [LARGE SCALE GENOMIC DNA]</scope>
</reference>
<evidence type="ECO:0000256" key="1">
    <source>
        <dbReference type="SAM" id="Phobius"/>
    </source>
</evidence>
<sequence length="124" mass="14673">MFRFPTSQERWYDKVVFSLCIAYIMCYYIPFLTTCLFKLITEFLRQKPWYILLPAFVCYGLALLGGISTYISLGIYLLDASISFAERTFYFGIGSYLLFFYKGTPEDPFPDLFPLIERQFEFDD</sequence>
<accession>A0AAV4S213</accession>
<keyword evidence="1" id="KW-0472">Membrane</keyword>
<dbReference type="EMBL" id="BPLR01008810">
    <property type="protein sequence ID" value="GIY27374.1"/>
    <property type="molecule type" value="Genomic_DNA"/>
</dbReference>
<name>A0AAV4S213_CAEEX</name>
<gene>
    <name evidence="2" type="ORF">CEXT_288551</name>
</gene>
<dbReference type="Proteomes" id="UP001054945">
    <property type="component" value="Unassembled WGS sequence"/>
</dbReference>
<feature type="transmembrane region" description="Helical" evidence="1">
    <location>
        <begin position="15"/>
        <end position="37"/>
    </location>
</feature>
<keyword evidence="1" id="KW-0812">Transmembrane</keyword>
<keyword evidence="3" id="KW-1185">Reference proteome</keyword>
<dbReference type="AlphaFoldDB" id="A0AAV4S213"/>
<feature type="transmembrane region" description="Helical" evidence="1">
    <location>
        <begin position="49"/>
        <end position="78"/>
    </location>
</feature>
<evidence type="ECO:0000313" key="2">
    <source>
        <dbReference type="EMBL" id="GIY27374.1"/>
    </source>
</evidence>